<proteinExistence type="predicted"/>
<gene>
    <name evidence="3" type="ORF">ACFQE5_14130</name>
</gene>
<dbReference type="InterPro" id="IPR032466">
    <property type="entry name" value="Metal_Hydrolase"/>
</dbReference>
<dbReference type="EMBL" id="JBHSQW010000030">
    <property type="protein sequence ID" value="MFC5995348.1"/>
    <property type="molecule type" value="Genomic_DNA"/>
</dbReference>
<dbReference type="InterPro" id="IPR006680">
    <property type="entry name" value="Amidohydro-rel"/>
</dbReference>
<sequence>MTTSLPVPPVDDDDVRRFTAELGLPGIVDAHVHFLPEQVMRKVWAYFDEAETHYGTSWPVWYRTPEPDRVATLEKLGVRAFAPLVYPHKPGMGRWLTEWVTEFAEATPAAVPTATLYPEPDVVDYLGAALEAGARAVKVHVQVGAFDPREELLSPAWGLLAEAGVPAIVHCGHGPIPGAHTGLDVFGEVLAAHPRLTAVLAHAGMPDFVEALDLVRRYERVYLDTTMVGTAFSERTAPLPPDWPARLVDVADRVVLGTDFPNIPYPYVEQLRAIAGWAAADDRLGADFLRAVLYGTPARLLGL</sequence>
<dbReference type="Pfam" id="PF04909">
    <property type="entry name" value="Amidohydro_2"/>
    <property type="match status" value="1"/>
</dbReference>
<dbReference type="Proteomes" id="UP001596302">
    <property type="component" value="Unassembled WGS sequence"/>
</dbReference>
<evidence type="ECO:0000256" key="1">
    <source>
        <dbReference type="ARBA" id="ARBA00023239"/>
    </source>
</evidence>
<evidence type="ECO:0000313" key="4">
    <source>
        <dbReference type="Proteomes" id="UP001596302"/>
    </source>
</evidence>
<keyword evidence="4" id="KW-1185">Reference proteome</keyword>
<reference evidence="4" key="1">
    <citation type="journal article" date="2019" name="Int. J. Syst. Evol. Microbiol.">
        <title>The Global Catalogue of Microorganisms (GCM) 10K type strain sequencing project: providing services to taxonomists for standard genome sequencing and annotation.</title>
        <authorList>
            <consortium name="The Broad Institute Genomics Platform"/>
            <consortium name="The Broad Institute Genome Sequencing Center for Infectious Disease"/>
            <person name="Wu L."/>
            <person name="Ma J."/>
        </authorList>
    </citation>
    <scope>NUCLEOTIDE SEQUENCE [LARGE SCALE GENOMIC DNA]</scope>
    <source>
        <strain evidence="4">CCM 8391</strain>
    </source>
</reference>
<name>A0ABW1J3F4_9PSEU</name>
<accession>A0ABW1J3F4</accession>
<organism evidence="3 4">
    <name type="scientific">Pseudonocardia hispaniensis</name>
    <dbReference type="NCBI Taxonomy" id="904933"/>
    <lineage>
        <taxon>Bacteria</taxon>
        <taxon>Bacillati</taxon>
        <taxon>Actinomycetota</taxon>
        <taxon>Actinomycetes</taxon>
        <taxon>Pseudonocardiales</taxon>
        <taxon>Pseudonocardiaceae</taxon>
        <taxon>Pseudonocardia</taxon>
    </lineage>
</organism>
<dbReference type="CDD" id="cd01292">
    <property type="entry name" value="metallo-dependent_hydrolases"/>
    <property type="match status" value="1"/>
</dbReference>
<dbReference type="PANTHER" id="PTHR21240">
    <property type="entry name" value="2-AMINO-3-CARBOXYLMUCONATE-6-SEMIALDEHYDE DECARBOXYLASE"/>
    <property type="match status" value="1"/>
</dbReference>
<feature type="domain" description="Amidohydrolase-related" evidence="2">
    <location>
        <begin position="28"/>
        <end position="303"/>
    </location>
</feature>
<protein>
    <submittedName>
        <fullName evidence="3">Amidohydrolase family protein</fullName>
    </submittedName>
</protein>
<dbReference type="PANTHER" id="PTHR21240:SF28">
    <property type="entry name" value="ISO-OROTATE DECARBOXYLASE (EUROFUNG)"/>
    <property type="match status" value="1"/>
</dbReference>
<evidence type="ECO:0000259" key="2">
    <source>
        <dbReference type="Pfam" id="PF04909"/>
    </source>
</evidence>
<evidence type="ECO:0000313" key="3">
    <source>
        <dbReference type="EMBL" id="MFC5995348.1"/>
    </source>
</evidence>
<comment type="caution">
    <text evidence="3">The sequence shown here is derived from an EMBL/GenBank/DDBJ whole genome shotgun (WGS) entry which is preliminary data.</text>
</comment>
<keyword evidence="1" id="KW-0456">Lyase</keyword>
<dbReference type="SUPFAM" id="SSF51556">
    <property type="entry name" value="Metallo-dependent hydrolases"/>
    <property type="match status" value="1"/>
</dbReference>
<dbReference type="InterPro" id="IPR032465">
    <property type="entry name" value="ACMSD"/>
</dbReference>
<dbReference type="Gene3D" id="3.20.20.140">
    <property type="entry name" value="Metal-dependent hydrolases"/>
    <property type="match status" value="1"/>
</dbReference>
<dbReference type="RefSeq" id="WP_379585369.1">
    <property type="nucleotide sequence ID" value="NZ_JBHSQW010000030.1"/>
</dbReference>